<dbReference type="PANTHER" id="PTHR12526:SF590">
    <property type="entry name" value="ALPHA-MALTOSE-1-PHOSPHATE SYNTHASE"/>
    <property type="match status" value="1"/>
</dbReference>
<dbReference type="EMBL" id="CP065738">
    <property type="protein sequence ID" value="QPT52995.1"/>
    <property type="molecule type" value="Genomic_DNA"/>
</dbReference>
<dbReference type="SUPFAM" id="SSF53756">
    <property type="entry name" value="UDP-Glycosyltransferase/glycogen phosphorylase"/>
    <property type="match status" value="1"/>
</dbReference>
<gene>
    <name evidence="2" type="ORF">I6G21_06670</name>
</gene>
<dbReference type="Gene3D" id="3.40.50.2000">
    <property type="entry name" value="Glycogen Phosphorylase B"/>
    <property type="match status" value="1"/>
</dbReference>
<dbReference type="RefSeq" id="WP_165590096.1">
    <property type="nucleotide sequence ID" value="NZ_CP065738.1"/>
</dbReference>
<name>A0A7T3CF44_9MICC</name>
<dbReference type="PANTHER" id="PTHR12526">
    <property type="entry name" value="GLYCOSYLTRANSFERASE"/>
    <property type="match status" value="1"/>
</dbReference>
<organism evidence="2 3">
    <name type="scientific">Rothia kristinae</name>
    <dbReference type="NCBI Taxonomy" id="37923"/>
    <lineage>
        <taxon>Bacteria</taxon>
        <taxon>Bacillati</taxon>
        <taxon>Actinomycetota</taxon>
        <taxon>Actinomycetes</taxon>
        <taxon>Micrococcales</taxon>
        <taxon>Micrococcaceae</taxon>
        <taxon>Rothia</taxon>
    </lineage>
</organism>
<dbReference type="GeneID" id="61263062"/>
<dbReference type="CDD" id="cd03801">
    <property type="entry name" value="GT4_PimA-like"/>
    <property type="match status" value="1"/>
</dbReference>
<protein>
    <submittedName>
        <fullName evidence="2">Glycosyltransferase family 4 protein</fullName>
    </submittedName>
</protein>
<dbReference type="InterPro" id="IPR055259">
    <property type="entry name" value="YkvP/CgeB_Glyco_trans-like"/>
</dbReference>
<dbReference type="KEGG" id="rkr:I6G21_06670"/>
<dbReference type="Proteomes" id="UP000594975">
    <property type="component" value="Chromosome"/>
</dbReference>
<evidence type="ECO:0000259" key="1">
    <source>
        <dbReference type="Pfam" id="PF13524"/>
    </source>
</evidence>
<sequence length="325" mass="35974">MDLLMEHGIDLIPVPPAKHPWHCKARDVIEHRTGTRVDLAVRSAPRILGAEGVLALLEDKAVLPGKLRRLGIPPYHRVPLTTVSCWWAEELRHGSPERVRAIRTALRGIDDAICFSRNQRSIFAAAGMPEDRIHPVRFGVDPDYYCPGEGTRDFDVVAMGIDRGRDYETLLDAARRLPDTRFDIFTQPGRVLDPPPNVMIHGPVSMEQHRDNLRSARLVVVPTHALAYPTGQSVLLEAMACGASVAATATAAMEEYLQDGHSNLALPAGDPVGVAKVIERALGDEAQRRRIGRAARHRVLDSFTFQQLWAAVADILREAAVRPRF</sequence>
<evidence type="ECO:0000313" key="3">
    <source>
        <dbReference type="Proteomes" id="UP000594975"/>
    </source>
</evidence>
<reference evidence="2 3" key="1">
    <citation type="submission" date="2020-12" db="EMBL/GenBank/DDBJ databases">
        <title>FDA dAtabase for Regulatory Grade micrObial Sequences (FDA-ARGOS): Supporting development and validation of Infectious Disease Dx tests.</title>
        <authorList>
            <person name="Sproer C."/>
            <person name="Gronow S."/>
            <person name="Severitt S."/>
            <person name="Schroder I."/>
            <person name="Tallon L."/>
            <person name="Sadzewicz L."/>
            <person name="Zhao X."/>
            <person name="Boylan J."/>
            <person name="Ott S."/>
            <person name="Bowen H."/>
            <person name="Vavikolanu K."/>
            <person name="Mehta A."/>
            <person name="Aluvathingal J."/>
            <person name="Nadendla S."/>
            <person name="Lowell S."/>
            <person name="Myers T."/>
            <person name="Yan Y."/>
            <person name="Sichtig H."/>
        </authorList>
    </citation>
    <scope>NUCLEOTIDE SEQUENCE [LARGE SCALE GENOMIC DNA]</scope>
    <source>
        <strain evidence="2 3">FDAARGOS_864</strain>
    </source>
</reference>
<accession>A0A7T3CF44</accession>
<dbReference type="Pfam" id="PF13524">
    <property type="entry name" value="Glyco_trans_1_2"/>
    <property type="match status" value="1"/>
</dbReference>
<evidence type="ECO:0000313" key="2">
    <source>
        <dbReference type="EMBL" id="QPT52995.1"/>
    </source>
</evidence>
<keyword evidence="2" id="KW-0808">Transferase</keyword>
<dbReference type="GO" id="GO:0016757">
    <property type="term" value="F:glycosyltransferase activity"/>
    <property type="evidence" value="ECO:0007669"/>
    <property type="project" value="TreeGrafter"/>
</dbReference>
<feature type="domain" description="Spore protein YkvP/CgeB glycosyl transferase-like" evidence="1">
    <location>
        <begin position="168"/>
        <end position="311"/>
    </location>
</feature>
<proteinExistence type="predicted"/>
<dbReference type="AlphaFoldDB" id="A0A7T3CF44"/>